<dbReference type="OrthoDB" id="5350673at2759"/>
<proteinExistence type="predicted"/>
<feature type="compositionally biased region" description="Low complexity" evidence="5">
    <location>
        <begin position="61"/>
        <end position="75"/>
    </location>
</feature>
<comment type="caution">
    <text evidence="7">The sequence shown here is derived from an EMBL/GenBank/DDBJ whole genome shotgun (WGS) entry which is preliminary data.</text>
</comment>
<dbReference type="PROSITE" id="PS00463">
    <property type="entry name" value="ZN2_CY6_FUNGAL_1"/>
    <property type="match status" value="1"/>
</dbReference>
<evidence type="ECO:0000256" key="2">
    <source>
        <dbReference type="ARBA" id="ARBA00023125"/>
    </source>
</evidence>
<dbReference type="PANTHER" id="PTHR47784:SF5">
    <property type="entry name" value="STEROL UPTAKE CONTROL PROTEIN 2"/>
    <property type="match status" value="1"/>
</dbReference>
<evidence type="ECO:0000313" key="7">
    <source>
        <dbReference type="EMBL" id="PGH26401.1"/>
    </source>
</evidence>
<evidence type="ECO:0000256" key="1">
    <source>
        <dbReference type="ARBA" id="ARBA00023015"/>
    </source>
</evidence>
<feature type="domain" description="Zn(2)-C6 fungal-type" evidence="6">
    <location>
        <begin position="13"/>
        <end position="43"/>
    </location>
</feature>
<evidence type="ECO:0000256" key="3">
    <source>
        <dbReference type="ARBA" id="ARBA00023163"/>
    </source>
</evidence>
<dbReference type="Gene3D" id="4.10.240.10">
    <property type="entry name" value="Zn(2)-C6 fungal-type DNA-binding domain"/>
    <property type="match status" value="1"/>
</dbReference>
<dbReference type="EMBL" id="PDNA01000017">
    <property type="protein sequence ID" value="PGH26401.1"/>
    <property type="molecule type" value="Genomic_DNA"/>
</dbReference>
<dbReference type="Pfam" id="PF11951">
    <property type="entry name" value="Fungal_trans_2"/>
    <property type="match status" value="1"/>
</dbReference>
<evidence type="ECO:0000256" key="4">
    <source>
        <dbReference type="ARBA" id="ARBA00023242"/>
    </source>
</evidence>
<dbReference type="PROSITE" id="PS50048">
    <property type="entry name" value="ZN2_CY6_FUNGAL_2"/>
    <property type="match status" value="1"/>
</dbReference>
<evidence type="ECO:0000259" key="6">
    <source>
        <dbReference type="PROSITE" id="PS50048"/>
    </source>
</evidence>
<organism evidence="7 8">
    <name type="scientific">Polytolypa hystricis (strain UAMH7299)</name>
    <dbReference type="NCBI Taxonomy" id="1447883"/>
    <lineage>
        <taxon>Eukaryota</taxon>
        <taxon>Fungi</taxon>
        <taxon>Dikarya</taxon>
        <taxon>Ascomycota</taxon>
        <taxon>Pezizomycotina</taxon>
        <taxon>Eurotiomycetes</taxon>
        <taxon>Eurotiomycetidae</taxon>
        <taxon>Onygenales</taxon>
        <taxon>Onygenales incertae sedis</taxon>
        <taxon>Polytolypa</taxon>
    </lineage>
</organism>
<keyword evidence="4" id="KW-0539">Nucleus</keyword>
<dbReference type="GO" id="GO:0001228">
    <property type="term" value="F:DNA-binding transcription activator activity, RNA polymerase II-specific"/>
    <property type="evidence" value="ECO:0007669"/>
    <property type="project" value="TreeGrafter"/>
</dbReference>
<dbReference type="AlphaFoldDB" id="A0A2B7YZC8"/>
<keyword evidence="8" id="KW-1185">Reference proteome</keyword>
<evidence type="ECO:0000313" key="8">
    <source>
        <dbReference type="Proteomes" id="UP000224634"/>
    </source>
</evidence>
<dbReference type="GO" id="GO:0003677">
    <property type="term" value="F:DNA binding"/>
    <property type="evidence" value="ECO:0007669"/>
    <property type="project" value="UniProtKB-KW"/>
</dbReference>
<sequence>MGGRRSHTKSRNGCSQCKTRRIKCDERGPQCSNCARRQIECDFAGRISAAASPIAVSTVLSPPLSSSSPQSTASPFIPSPANIPPTVSVAGLDVNDLELLHHYTTVTFKTLPSGAGPDQHGLWQNQVVQLGFQHEFLLRGILAVSALHMFYLSPNRQDSLAVRASNHQSIAVESFREALNRVDPSNCVAIFAFSCIIVALTFAAPKGPEYIGLQKEILDWFHMVRGCNSVVQTQWETLSRSFLAPLLKKGMMHETAASHAVRDCDKVTDLLQLCSSDSLAQEKPAATACALAVHELLNAYTQVSILTERKQDFVPVIFVWPIAIPQPYLTLLEERKPQALVILAYYAALLQRVDDQWYMKGWARYLVKQIETSVGAGWQPWLSWPKEVTGASLPATHEPMEVN</sequence>
<keyword evidence="3" id="KW-0804">Transcription</keyword>
<dbReference type="Proteomes" id="UP000224634">
    <property type="component" value="Unassembled WGS sequence"/>
</dbReference>
<protein>
    <recommendedName>
        <fullName evidence="6">Zn(2)-C6 fungal-type domain-containing protein</fullName>
    </recommendedName>
</protein>
<dbReference type="SUPFAM" id="SSF57701">
    <property type="entry name" value="Zn2/Cys6 DNA-binding domain"/>
    <property type="match status" value="1"/>
</dbReference>
<keyword evidence="2" id="KW-0238">DNA-binding</keyword>
<accession>A0A2B7YZC8</accession>
<feature type="region of interest" description="Disordered" evidence="5">
    <location>
        <begin position="61"/>
        <end position="80"/>
    </location>
</feature>
<name>A0A2B7YZC8_POLH7</name>
<gene>
    <name evidence="7" type="ORF">AJ80_01899</name>
</gene>
<dbReference type="Pfam" id="PF00172">
    <property type="entry name" value="Zn_clus"/>
    <property type="match status" value="1"/>
</dbReference>
<dbReference type="SMART" id="SM00066">
    <property type="entry name" value="GAL4"/>
    <property type="match status" value="1"/>
</dbReference>
<dbReference type="CDD" id="cd00067">
    <property type="entry name" value="GAL4"/>
    <property type="match status" value="1"/>
</dbReference>
<keyword evidence="1" id="KW-0805">Transcription regulation</keyword>
<dbReference type="PANTHER" id="PTHR47784">
    <property type="entry name" value="STEROL UPTAKE CONTROL PROTEIN 2"/>
    <property type="match status" value="1"/>
</dbReference>
<dbReference type="STRING" id="1447883.A0A2B7YZC8"/>
<dbReference type="GO" id="GO:0008270">
    <property type="term" value="F:zinc ion binding"/>
    <property type="evidence" value="ECO:0007669"/>
    <property type="project" value="InterPro"/>
</dbReference>
<reference evidence="7 8" key="1">
    <citation type="submission" date="2017-10" db="EMBL/GenBank/DDBJ databases">
        <title>Comparative genomics in systemic dimorphic fungi from Ajellomycetaceae.</title>
        <authorList>
            <person name="Munoz J.F."/>
            <person name="Mcewen J.G."/>
            <person name="Clay O.K."/>
            <person name="Cuomo C.A."/>
        </authorList>
    </citation>
    <scope>NUCLEOTIDE SEQUENCE [LARGE SCALE GENOMIC DNA]</scope>
    <source>
        <strain evidence="7 8">UAMH7299</strain>
    </source>
</reference>
<dbReference type="InterPro" id="IPR053157">
    <property type="entry name" value="Sterol_Uptake_Regulator"/>
</dbReference>
<dbReference type="InterPro" id="IPR036864">
    <property type="entry name" value="Zn2-C6_fun-type_DNA-bd_sf"/>
</dbReference>
<evidence type="ECO:0000256" key="5">
    <source>
        <dbReference type="SAM" id="MobiDB-lite"/>
    </source>
</evidence>
<dbReference type="InterPro" id="IPR021858">
    <property type="entry name" value="Fun_TF"/>
</dbReference>
<dbReference type="InterPro" id="IPR001138">
    <property type="entry name" value="Zn2Cys6_DnaBD"/>
</dbReference>